<dbReference type="Proteomes" id="UP001515480">
    <property type="component" value="Unassembled WGS sequence"/>
</dbReference>
<dbReference type="EMBL" id="JBGBPQ010000003">
    <property type="protein sequence ID" value="KAL1526750.1"/>
    <property type="molecule type" value="Genomic_DNA"/>
</dbReference>
<name>A0AB34K1F9_PRYPA</name>
<reference evidence="1 2" key="1">
    <citation type="journal article" date="2024" name="Science">
        <title>Giant polyketide synthase enzymes in the biosynthesis of giant marine polyether toxins.</title>
        <authorList>
            <person name="Fallon T.R."/>
            <person name="Shende V.V."/>
            <person name="Wierzbicki I.H."/>
            <person name="Pendleton A.L."/>
            <person name="Watervoot N.F."/>
            <person name="Auber R.P."/>
            <person name="Gonzalez D.J."/>
            <person name="Wisecaver J.H."/>
            <person name="Moore B.S."/>
        </authorList>
    </citation>
    <scope>NUCLEOTIDE SEQUENCE [LARGE SCALE GENOMIC DNA]</scope>
    <source>
        <strain evidence="1 2">12B1</strain>
    </source>
</reference>
<accession>A0AB34K1F9</accession>
<keyword evidence="2" id="KW-1185">Reference proteome</keyword>
<sequence length="114" mass="12545">MPSFRFPGRAATPRRANMRSPKLTKMMKLLISVLIDLIGMATYVVPVLGEAGDFAWAPISSLVVYQLYGNAVISGLALAEELLPGTDIIPTATIAWLLENTRLSQLLNVFSRRR</sequence>
<protein>
    <submittedName>
        <fullName evidence="1">Uncharacterized protein</fullName>
    </submittedName>
</protein>
<proteinExistence type="predicted"/>
<organism evidence="1 2">
    <name type="scientific">Prymnesium parvum</name>
    <name type="common">Toxic golden alga</name>
    <dbReference type="NCBI Taxonomy" id="97485"/>
    <lineage>
        <taxon>Eukaryota</taxon>
        <taxon>Haptista</taxon>
        <taxon>Haptophyta</taxon>
        <taxon>Prymnesiophyceae</taxon>
        <taxon>Prymnesiales</taxon>
        <taxon>Prymnesiaceae</taxon>
        <taxon>Prymnesium</taxon>
    </lineage>
</organism>
<gene>
    <name evidence="1" type="ORF">AB1Y20_015446</name>
</gene>
<evidence type="ECO:0000313" key="1">
    <source>
        <dbReference type="EMBL" id="KAL1526750.1"/>
    </source>
</evidence>
<evidence type="ECO:0000313" key="2">
    <source>
        <dbReference type="Proteomes" id="UP001515480"/>
    </source>
</evidence>
<dbReference type="AlphaFoldDB" id="A0AB34K1F9"/>
<comment type="caution">
    <text evidence="1">The sequence shown here is derived from an EMBL/GenBank/DDBJ whole genome shotgun (WGS) entry which is preliminary data.</text>
</comment>